<dbReference type="PANTHER" id="PTHR43245">
    <property type="entry name" value="BIFUNCTIONAL POLYMYXIN RESISTANCE PROTEIN ARNA"/>
    <property type="match status" value="1"/>
</dbReference>
<accession>A0A7T4R344</accession>
<proteinExistence type="predicted"/>
<reference evidence="2 3" key="1">
    <citation type="submission" date="2020-12" db="EMBL/GenBank/DDBJ databases">
        <authorList>
            <person name="Shan Y."/>
        </authorList>
    </citation>
    <scope>NUCLEOTIDE SEQUENCE [LARGE SCALE GENOMIC DNA]</scope>
    <source>
        <strain evidence="3">csc3.9</strain>
    </source>
</reference>
<dbReference type="RefSeq" id="WP_198570953.1">
    <property type="nucleotide sequence ID" value="NZ_CP066167.1"/>
</dbReference>
<protein>
    <submittedName>
        <fullName evidence="2">SDR family oxidoreductase</fullName>
    </submittedName>
</protein>
<dbReference type="InterPro" id="IPR001509">
    <property type="entry name" value="Epimerase_deHydtase"/>
</dbReference>
<dbReference type="AlphaFoldDB" id="A0A7T4R344"/>
<evidence type="ECO:0000313" key="2">
    <source>
        <dbReference type="EMBL" id="QQD19469.1"/>
    </source>
</evidence>
<dbReference type="SUPFAM" id="SSF51735">
    <property type="entry name" value="NAD(P)-binding Rossmann-fold domains"/>
    <property type="match status" value="1"/>
</dbReference>
<dbReference type="Proteomes" id="UP000596063">
    <property type="component" value="Chromosome"/>
</dbReference>
<evidence type="ECO:0000313" key="3">
    <source>
        <dbReference type="Proteomes" id="UP000596063"/>
    </source>
</evidence>
<evidence type="ECO:0000259" key="1">
    <source>
        <dbReference type="Pfam" id="PF01370"/>
    </source>
</evidence>
<name>A0A7T4R344_9GAMM</name>
<dbReference type="CDD" id="cd05240">
    <property type="entry name" value="UDP_G4E_3_SDR_e"/>
    <property type="match status" value="1"/>
</dbReference>
<keyword evidence="3" id="KW-1185">Reference proteome</keyword>
<organism evidence="2 3">
    <name type="scientific">Spongiibacter nanhainus</name>
    <dbReference type="NCBI Taxonomy" id="2794344"/>
    <lineage>
        <taxon>Bacteria</taxon>
        <taxon>Pseudomonadati</taxon>
        <taxon>Pseudomonadota</taxon>
        <taxon>Gammaproteobacteria</taxon>
        <taxon>Cellvibrionales</taxon>
        <taxon>Spongiibacteraceae</taxon>
        <taxon>Spongiibacter</taxon>
    </lineage>
</organism>
<sequence length="313" mass="35317">MPDTILITGAAGYIGSKLCERLQDSYNIVGIDIREPSREVGKFIRCDIRDPILKHIVREYEIDRVVHLASVLESSKDEQRDYDIDVNGTRNVVEACLESKVKQLIVTSSGAAYGYHPDSPAWLDEQDPLRGNDEIPYARHKRLVEQYLADIRRDHPELKQLVLRPGTVLGANTRNQITNLFEKRMVLGIAGSNSPFVFIWDEDLLGVIEKGIKEQQQGIFNLAGDGCLTIAEVAQRLGKPLCKIPAALIRGALTVAHALGLSRYSPVQVKFIRYRPVLSNRRLKEEFGYSLKMTSSQVFDYFLEHARARGQIK</sequence>
<dbReference type="Gene3D" id="3.40.50.720">
    <property type="entry name" value="NAD(P)-binding Rossmann-like Domain"/>
    <property type="match status" value="1"/>
</dbReference>
<dbReference type="InterPro" id="IPR050177">
    <property type="entry name" value="Lipid_A_modif_metabolic_enz"/>
</dbReference>
<feature type="domain" description="NAD-dependent epimerase/dehydratase" evidence="1">
    <location>
        <begin position="5"/>
        <end position="175"/>
    </location>
</feature>
<dbReference type="InterPro" id="IPR036291">
    <property type="entry name" value="NAD(P)-bd_dom_sf"/>
</dbReference>
<dbReference type="Pfam" id="PF01370">
    <property type="entry name" value="Epimerase"/>
    <property type="match status" value="1"/>
</dbReference>
<dbReference type="KEGG" id="snan:I6N98_06365"/>
<gene>
    <name evidence="2" type="ORF">I6N98_06365</name>
</gene>
<dbReference type="EMBL" id="CP066167">
    <property type="protein sequence ID" value="QQD19469.1"/>
    <property type="molecule type" value="Genomic_DNA"/>
</dbReference>
<dbReference type="PANTHER" id="PTHR43245:SF52">
    <property type="entry name" value="NAD-DEPENDENT EPIMERASE_DEHYDRATASE"/>
    <property type="match status" value="1"/>
</dbReference>